<dbReference type="GO" id="GO:0006629">
    <property type="term" value="P:lipid metabolic process"/>
    <property type="evidence" value="ECO:0007669"/>
    <property type="project" value="UniProtKB-KW"/>
</dbReference>
<keyword evidence="1" id="KW-0443">Lipid metabolism</keyword>
<dbReference type="Pfam" id="PF01734">
    <property type="entry name" value="Patatin"/>
    <property type="match status" value="1"/>
</dbReference>
<dbReference type="PANTHER" id="PTHR46394">
    <property type="entry name" value="ANNEXIN"/>
    <property type="match status" value="1"/>
</dbReference>
<evidence type="ECO:0000313" key="3">
    <source>
        <dbReference type="EMBL" id="QHU29490.1"/>
    </source>
</evidence>
<accession>A0A6C0LGE3</accession>
<proteinExistence type="predicted"/>
<dbReference type="PROSITE" id="PS51635">
    <property type="entry name" value="PNPLA"/>
    <property type="match status" value="1"/>
</dbReference>
<dbReference type="InterPro" id="IPR052580">
    <property type="entry name" value="Lipid_Hydrolase"/>
</dbReference>
<reference evidence="3" key="1">
    <citation type="journal article" date="2020" name="Nature">
        <title>Giant virus diversity and host interactions through global metagenomics.</title>
        <authorList>
            <person name="Schulz F."/>
            <person name="Roux S."/>
            <person name="Paez-Espino D."/>
            <person name="Jungbluth S."/>
            <person name="Walsh D.A."/>
            <person name="Denef V.J."/>
            <person name="McMahon K.D."/>
            <person name="Konstantinidis K.T."/>
            <person name="Eloe-Fadrosh E.A."/>
            <person name="Kyrpides N.C."/>
            <person name="Woyke T."/>
        </authorList>
    </citation>
    <scope>NUCLEOTIDE SEQUENCE</scope>
    <source>
        <strain evidence="3">GVMAG-M-3300027804-48</strain>
    </source>
</reference>
<evidence type="ECO:0000259" key="2">
    <source>
        <dbReference type="PROSITE" id="PS51635"/>
    </source>
</evidence>
<evidence type="ECO:0000256" key="1">
    <source>
        <dbReference type="ARBA" id="ARBA00023098"/>
    </source>
</evidence>
<dbReference type="Gene3D" id="3.40.1090.10">
    <property type="entry name" value="Cytosolic phospholipase A2 catalytic domain"/>
    <property type="match status" value="1"/>
</dbReference>
<dbReference type="PANTHER" id="PTHR46394:SF1">
    <property type="entry name" value="PNPLA DOMAIN-CONTAINING PROTEIN"/>
    <property type="match status" value="1"/>
</dbReference>
<dbReference type="InterPro" id="IPR016035">
    <property type="entry name" value="Acyl_Trfase/lysoPLipase"/>
</dbReference>
<dbReference type="SUPFAM" id="SSF52151">
    <property type="entry name" value="FabD/lysophospholipase-like"/>
    <property type="match status" value="1"/>
</dbReference>
<dbReference type="InterPro" id="IPR002641">
    <property type="entry name" value="PNPLA_dom"/>
</dbReference>
<dbReference type="AlphaFoldDB" id="A0A6C0LGE3"/>
<sequence>MENFIKNASGTSMGSFFCLAFALKIPVDELEAIIIKTVKNENLTIIPTKKYIDFFLNLGFNDSRLYLAGIREYIKKKYNMDDMTFMELSKLTGVNVYVSTTRVNDSSNFIFNVNDTPNISVFEAIAASMCIPIISKPIKINNNYYIDGCISNNVPYNVFENINHEDILCVAVFVKADYDFVVIPETKDDEEITIIDYVRQLFNILYYNSFKHTFINKIEKFKNPLLISNSHFKSSLNFEITKTELKFQISEDDIETLILQGFKDMSEYMKKIIIEEAADF</sequence>
<feature type="domain" description="PNPLA" evidence="2">
    <location>
        <begin position="1"/>
        <end position="160"/>
    </location>
</feature>
<organism evidence="3">
    <name type="scientific">viral metagenome</name>
    <dbReference type="NCBI Taxonomy" id="1070528"/>
    <lineage>
        <taxon>unclassified sequences</taxon>
        <taxon>metagenomes</taxon>
        <taxon>organismal metagenomes</taxon>
    </lineage>
</organism>
<protein>
    <recommendedName>
        <fullName evidence="2">PNPLA domain-containing protein</fullName>
    </recommendedName>
</protein>
<dbReference type="EMBL" id="MN740489">
    <property type="protein sequence ID" value="QHU29490.1"/>
    <property type="molecule type" value="Genomic_DNA"/>
</dbReference>
<name>A0A6C0LGE3_9ZZZZ</name>